<keyword evidence="3" id="KW-0539">Nucleus</keyword>
<dbReference type="Gene3D" id="3.80.10.10">
    <property type="entry name" value="Ribonuclease Inhibitor"/>
    <property type="match status" value="2"/>
</dbReference>
<protein>
    <recommendedName>
        <fullName evidence="4">PIF1/LRR1 pleckstrin homology domain-containing protein</fullName>
    </recommendedName>
</protein>
<dbReference type="SMART" id="SM00364">
    <property type="entry name" value="LRR_BAC"/>
    <property type="match status" value="3"/>
</dbReference>
<reference evidence="5" key="1">
    <citation type="submission" date="2019-08" db="EMBL/GenBank/DDBJ databases">
        <title>The genome of the North American firefly Photinus pyralis.</title>
        <authorList>
            <consortium name="Photinus pyralis genome working group"/>
            <person name="Fallon T.R."/>
            <person name="Sander Lower S.E."/>
            <person name="Weng J.-K."/>
        </authorList>
    </citation>
    <scope>NUCLEOTIDE SEQUENCE</scope>
    <source>
        <strain evidence="5">TRF0915ILg1</strain>
        <tissue evidence="5">Whole body</tissue>
    </source>
</reference>
<accession>A0A8K0DGT2</accession>
<evidence type="ECO:0000313" key="5">
    <source>
        <dbReference type="EMBL" id="KAF2902887.1"/>
    </source>
</evidence>
<dbReference type="AlphaFoldDB" id="A0A8K0DGT2"/>
<comment type="caution">
    <text evidence="5">The sequence shown here is derived from an EMBL/GenBank/DDBJ whole genome shotgun (WGS) entry which is preliminary data.</text>
</comment>
<evidence type="ECO:0000256" key="2">
    <source>
        <dbReference type="ARBA" id="ARBA00022737"/>
    </source>
</evidence>
<dbReference type="InterPro" id="IPR057437">
    <property type="entry name" value="PIF1/LRR1_PH"/>
</dbReference>
<dbReference type="OrthoDB" id="17912at2759"/>
<dbReference type="EMBL" id="VTPC01001153">
    <property type="protein sequence ID" value="KAF2902887.1"/>
    <property type="molecule type" value="Genomic_DNA"/>
</dbReference>
<evidence type="ECO:0000313" key="6">
    <source>
        <dbReference type="Proteomes" id="UP000801492"/>
    </source>
</evidence>
<dbReference type="InterPro" id="IPR050216">
    <property type="entry name" value="LRR_domain-containing"/>
</dbReference>
<keyword evidence="2" id="KW-0677">Repeat</keyword>
<feature type="domain" description="PIF1/LRR1 pleckstrin homology" evidence="4">
    <location>
        <begin position="1"/>
        <end position="114"/>
    </location>
</feature>
<keyword evidence="1" id="KW-0433">Leucine-rich repeat</keyword>
<dbReference type="Pfam" id="PF00560">
    <property type="entry name" value="LRR_1"/>
    <property type="match status" value="2"/>
</dbReference>
<dbReference type="PANTHER" id="PTHR48051">
    <property type="match status" value="1"/>
</dbReference>
<dbReference type="InterPro" id="IPR032675">
    <property type="entry name" value="LRR_dom_sf"/>
</dbReference>
<dbReference type="PROSITE" id="PS51450">
    <property type="entry name" value="LRR"/>
    <property type="match status" value="2"/>
</dbReference>
<dbReference type="Proteomes" id="UP000801492">
    <property type="component" value="Unassembled WGS sequence"/>
</dbReference>
<keyword evidence="6" id="KW-1185">Reference proteome</keyword>
<dbReference type="Pfam" id="PF25344">
    <property type="entry name" value="PH_LRR1"/>
    <property type="match status" value="1"/>
</dbReference>
<dbReference type="SMART" id="SM00369">
    <property type="entry name" value="LRR_TYP"/>
    <property type="match status" value="5"/>
</dbReference>
<gene>
    <name evidence="5" type="ORF">ILUMI_03299</name>
</gene>
<dbReference type="PANTHER" id="PTHR48051:SF52">
    <property type="entry name" value="LEUCINE-RICH REPEAT PROTEIN 1"/>
    <property type="match status" value="1"/>
</dbReference>
<dbReference type="GO" id="GO:0005737">
    <property type="term" value="C:cytoplasm"/>
    <property type="evidence" value="ECO:0007669"/>
    <property type="project" value="TreeGrafter"/>
</dbReference>
<dbReference type="Pfam" id="PF13855">
    <property type="entry name" value="LRR_8"/>
    <property type="match status" value="1"/>
</dbReference>
<sequence>MKLSCTVSVGNRLLPALAINSNRKHVKSTLALCKNPKAANYCLILFSSQCKNGTKYEIKSISKILTRFLNEGKTTIQFHEPPHDLYIQADAILLKSFLHLLKRVLENKVSDKELTCSSMSVTPTPLKPVPKKLVIQNRSDYPLKGFPRTLEILHINNIRRCSLDRGILQLTKLRCLDLSHNCIENLPVELSNLPNLNELNMSYNELGKSTLKQWAWLGGRLSKTLKLLDLSSNNLSYLPDQLVKLHALISLHVDHNQLKSLPSGIGSLKHLRLLTASNNHISILPGSARKWRLQNLDLSNNNFDPNQQSNPAAIFPKPLPICSLKEYAARRVLQLQLAYSPEVLPRTVIRYLDYAKYCVCGNACFNIYIRQPHMLLLTTVAQTFSVSSDGLVYVPVDCYFCSLKCFGSAHYNRIRQPII</sequence>
<proteinExistence type="predicted"/>
<dbReference type="SUPFAM" id="SSF52058">
    <property type="entry name" value="L domain-like"/>
    <property type="match status" value="1"/>
</dbReference>
<dbReference type="InterPro" id="IPR001611">
    <property type="entry name" value="Leu-rich_rpt"/>
</dbReference>
<evidence type="ECO:0000259" key="4">
    <source>
        <dbReference type="Pfam" id="PF25344"/>
    </source>
</evidence>
<organism evidence="5 6">
    <name type="scientific">Ignelater luminosus</name>
    <name type="common">Cucubano</name>
    <name type="synonym">Pyrophorus luminosus</name>
    <dbReference type="NCBI Taxonomy" id="2038154"/>
    <lineage>
        <taxon>Eukaryota</taxon>
        <taxon>Metazoa</taxon>
        <taxon>Ecdysozoa</taxon>
        <taxon>Arthropoda</taxon>
        <taxon>Hexapoda</taxon>
        <taxon>Insecta</taxon>
        <taxon>Pterygota</taxon>
        <taxon>Neoptera</taxon>
        <taxon>Endopterygota</taxon>
        <taxon>Coleoptera</taxon>
        <taxon>Polyphaga</taxon>
        <taxon>Elateriformia</taxon>
        <taxon>Elateroidea</taxon>
        <taxon>Elateridae</taxon>
        <taxon>Agrypninae</taxon>
        <taxon>Pyrophorini</taxon>
        <taxon>Ignelater</taxon>
    </lineage>
</organism>
<name>A0A8K0DGT2_IGNLU</name>
<dbReference type="InterPro" id="IPR003591">
    <property type="entry name" value="Leu-rich_rpt_typical-subtyp"/>
</dbReference>
<evidence type="ECO:0000256" key="3">
    <source>
        <dbReference type="ARBA" id="ARBA00023242"/>
    </source>
</evidence>
<evidence type="ECO:0000256" key="1">
    <source>
        <dbReference type="ARBA" id="ARBA00022614"/>
    </source>
</evidence>